<dbReference type="Proteomes" id="UP001154282">
    <property type="component" value="Unassembled WGS sequence"/>
</dbReference>
<feature type="region of interest" description="Disordered" evidence="1">
    <location>
        <begin position="138"/>
        <end position="168"/>
    </location>
</feature>
<gene>
    <name evidence="3" type="ORF">LITE_LOCUS42213</name>
</gene>
<organism evidence="3 4">
    <name type="scientific">Linum tenue</name>
    <dbReference type="NCBI Taxonomy" id="586396"/>
    <lineage>
        <taxon>Eukaryota</taxon>
        <taxon>Viridiplantae</taxon>
        <taxon>Streptophyta</taxon>
        <taxon>Embryophyta</taxon>
        <taxon>Tracheophyta</taxon>
        <taxon>Spermatophyta</taxon>
        <taxon>Magnoliopsida</taxon>
        <taxon>eudicotyledons</taxon>
        <taxon>Gunneridae</taxon>
        <taxon>Pentapetalae</taxon>
        <taxon>rosids</taxon>
        <taxon>fabids</taxon>
        <taxon>Malpighiales</taxon>
        <taxon>Linaceae</taxon>
        <taxon>Linum</taxon>
    </lineage>
</organism>
<feature type="domain" description="Agenet" evidence="2">
    <location>
        <begin position="4"/>
        <end position="73"/>
    </location>
</feature>
<dbReference type="SMART" id="SM00743">
    <property type="entry name" value="Agenet"/>
    <property type="match status" value="2"/>
</dbReference>
<dbReference type="Pfam" id="PF05641">
    <property type="entry name" value="Agenet"/>
    <property type="match status" value="1"/>
</dbReference>
<sequence length="180" mass="20549">MKTVAFRRGDRVEVASEEEGFHGSYFEGTVVEVLGSSQYKVEYVNLTTEEDESELLIETVAGEFIRPVPPRIRFGSGGFGVMDAVDAWDNDAWWVGRVTGKKGPMYYVYFDYTGDEIAYPVSMLRVHLDWVNGQWVSPDKGKKRGRDSTQSEPAKSVEKEEEKKKQKMRRISDMVYAIKV</sequence>
<evidence type="ECO:0000259" key="2">
    <source>
        <dbReference type="SMART" id="SM00743"/>
    </source>
</evidence>
<proteinExistence type="predicted"/>
<evidence type="ECO:0000256" key="1">
    <source>
        <dbReference type="SAM" id="MobiDB-lite"/>
    </source>
</evidence>
<dbReference type="EMBL" id="CAMGYJ010000009">
    <property type="protein sequence ID" value="CAI0541714.1"/>
    <property type="molecule type" value="Genomic_DNA"/>
</dbReference>
<keyword evidence="4" id="KW-1185">Reference proteome</keyword>
<protein>
    <recommendedName>
        <fullName evidence="2">Agenet domain-containing protein</fullName>
    </recommendedName>
</protein>
<dbReference type="InterPro" id="IPR014002">
    <property type="entry name" value="Agenet_dom_plant"/>
</dbReference>
<dbReference type="PANTHER" id="PTHR31917:SF148">
    <property type="entry name" value="DUF724 DOMAIN-CONTAINING PROTEIN 2"/>
    <property type="match status" value="1"/>
</dbReference>
<evidence type="ECO:0000313" key="3">
    <source>
        <dbReference type="EMBL" id="CAI0541714.1"/>
    </source>
</evidence>
<dbReference type="CDD" id="cd20406">
    <property type="entry name" value="Tudor_Agenet_AtDUF_rpt2_4"/>
    <property type="match status" value="1"/>
</dbReference>
<dbReference type="CDD" id="cd20405">
    <property type="entry name" value="Tudor_Agenet_AtDUF_rpt1_3"/>
    <property type="match status" value="1"/>
</dbReference>
<reference evidence="3" key="1">
    <citation type="submission" date="2022-08" db="EMBL/GenBank/DDBJ databases">
        <authorList>
            <person name="Gutierrez-Valencia J."/>
        </authorList>
    </citation>
    <scope>NUCLEOTIDE SEQUENCE</scope>
</reference>
<evidence type="ECO:0000313" key="4">
    <source>
        <dbReference type="Proteomes" id="UP001154282"/>
    </source>
</evidence>
<dbReference type="InterPro" id="IPR008395">
    <property type="entry name" value="Agenet-like_dom"/>
</dbReference>
<feature type="domain" description="Agenet" evidence="2">
    <location>
        <begin position="77"/>
        <end position="132"/>
    </location>
</feature>
<feature type="compositionally biased region" description="Basic and acidic residues" evidence="1">
    <location>
        <begin position="155"/>
        <end position="164"/>
    </location>
</feature>
<dbReference type="AlphaFoldDB" id="A0AAV0Q9H4"/>
<dbReference type="Gene3D" id="2.30.30.140">
    <property type="match status" value="1"/>
</dbReference>
<dbReference type="PANTHER" id="PTHR31917">
    <property type="entry name" value="AGENET DOMAIN-CONTAINING PROTEIN-RELATED"/>
    <property type="match status" value="1"/>
</dbReference>
<accession>A0AAV0Q9H4</accession>
<comment type="caution">
    <text evidence="3">The sequence shown here is derived from an EMBL/GenBank/DDBJ whole genome shotgun (WGS) entry which is preliminary data.</text>
</comment>
<name>A0AAV0Q9H4_9ROSI</name>